<dbReference type="GO" id="GO:0006506">
    <property type="term" value="P:GPI anchor biosynthetic process"/>
    <property type="evidence" value="ECO:0007669"/>
    <property type="project" value="UniProtKB-UniPathway"/>
</dbReference>
<evidence type="ECO:0000256" key="14">
    <source>
        <dbReference type="SAM" id="SignalP"/>
    </source>
</evidence>
<feature type="transmembrane region" description="Helical" evidence="13">
    <location>
        <begin position="207"/>
        <end position="226"/>
    </location>
</feature>
<name>U4LQF2_PYROM</name>
<evidence type="ECO:0000256" key="5">
    <source>
        <dbReference type="ARBA" id="ARBA00022502"/>
    </source>
</evidence>
<keyword evidence="11 13" id="KW-0472">Membrane</keyword>
<dbReference type="GO" id="GO:0005789">
    <property type="term" value="C:endoplasmic reticulum membrane"/>
    <property type="evidence" value="ECO:0007669"/>
    <property type="project" value="UniProtKB-SubCell"/>
</dbReference>
<reference evidence="15 16" key="1">
    <citation type="journal article" date="2013" name="PLoS Genet.">
        <title>The genome and development-dependent transcriptomes of Pyronema confluens: a window into fungal evolution.</title>
        <authorList>
            <person name="Traeger S."/>
            <person name="Altegoer F."/>
            <person name="Freitag M."/>
            <person name="Gabaldon T."/>
            <person name="Kempken F."/>
            <person name="Kumar A."/>
            <person name="Marcet-Houben M."/>
            <person name="Poggeler S."/>
            <person name="Stajich J.E."/>
            <person name="Nowrousian M."/>
        </authorList>
    </citation>
    <scope>NUCLEOTIDE SEQUENCE [LARGE SCALE GENOMIC DNA]</scope>
    <source>
        <strain evidence="16">CBS 100304</strain>
        <tissue evidence="15">Vegetative mycelium</tissue>
    </source>
</reference>
<dbReference type="Pfam" id="PF05007">
    <property type="entry name" value="Mannosyl_trans"/>
    <property type="match status" value="1"/>
</dbReference>
<keyword evidence="6 13" id="KW-0328">Glycosyltransferase</keyword>
<feature type="signal peptide" evidence="14">
    <location>
        <begin position="1"/>
        <end position="21"/>
    </location>
</feature>
<dbReference type="OrthoDB" id="1741594at2759"/>
<feature type="chain" id="PRO_5004651812" description="GPI mannosyltransferase 1" evidence="14">
    <location>
        <begin position="22"/>
        <end position="400"/>
    </location>
</feature>
<dbReference type="GO" id="GO:0004376">
    <property type="term" value="F:GPI mannosyltransferase activity"/>
    <property type="evidence" value="ECO:0007669"/>
    <property type="project" value="InterPro"/>
</dbReference>
<gene>
    <name evidence="15" type="ORF">PCON_05607</name>
</gene>
<evidence type="ECO:0000256" key="3">
    <source>
        <dbReference type="ARBA" id="ARBA00011071"/>
    </source>
</evidence>
<proteinExistence type="inferred from homology"/>
<evidence type="ECO:0000256" key="2">
    <source>
        <dbReference type="ARBA" id="ARBA00004687"/>
    </source>
</evidence>
<evidence type="ECO:0000256" key="6">
    <source>
        <dbReference type="ARBA" id="ARBA00022676"/>
    </source>
</evidence>
<keyword evidence="14" id="KW-0732">Signal</keyword>
<evidence type="ECO:0000256" key="13">
    <source>
        <dbReference type="RuleBase" id="RU365064"/>
    </source>
</evidence>
<dbReference type="EC" id="2.4.1.-" evidence="13"/>
<feature type="transmembrane region" description="Helical" evidence="13">
    <location>
        <begin position="341"/>
        <end position="359"/>
    </location>
</feature>
<dbReference type="GO" id="GO:1990529">
    <property type="term" value="C:glycosylphosphatidylinositol-mannosyltransferase I complex"/>
    <property type="evidence" value="ECO:0007669"/>
    <property type="project" value="TreeGrafter"/>
</dbReference>
<evidence type="ECO:0000256" key="4">
    <source>
        <dbReference type="ARBA" id="ARBA00013797"/>
    </source>
</evidence>
<keyword evidence="7 13" id="KW-0808">Transferase</keyword>
<feature type="transmembrane region" description="Helical" evidence="13">
    <location>
        <begin position="371"/>
        <end position="392"/>
    </location>
</feature>
<dbReference type="AlphaFoldDB" id="U4LQF2"/>
<feature type="transmembrane region" description="Helical" evidence="13">
    <location>
        <begin position="172"/>
        <end position="195"/>
    </location>
</feature>
<feature type="transmembrane region" description="Helical" evidence="13">
    <location>
        <begin position="317"/>
        <end position="334"/>
    </location>
</feature>
<keyword evidence="9 13" id="KW-0256">Endoplasmic reticulum</keyword>
<dbReference type="eggNOG" id="KOG3893">
    <property type="taxonomic scope" value="Eukaryota"/>
</dbReference>
<evidence type="ECO:0000256" key="9">
    <source>
        <dbReference type="ARBA" id="ARBA00022824"/>
    </source>
</evidence>
<dbReference type="PANTHER" id="PTHR12886">
    <property type="entry name" value="PIG-M MANNOSYLTRANSFERASE"/>
    <property type="match status" value="1"/>
</dbReference>
<dbReference type="PANTHER" id="PTHR12886:SF0">
    <property type="entry name" value="GPI MANNOSYLTRANSFERASE 1"/>
    <property type="match status" value="1"/>
</dbReference>
<dbReference type="InterPro" id="IPR007704">
    <property type="entry name" value="PIG-M"/>
</dbReference>
<evidence type="ECO:0000256" key="8">
    <source>
        <dbReference type="ARBA" id="ARBA00022692"/>
    </source>
</evidence>
<comment type="similarity">
    <text evidence="3 13">Belongs to the PIGM family.</text>
</comment>
<protein>
    <recommendedName>
        <fullName evidence="4 13">GPI mannosyltransferase 1</fullName>
        <ecNumber evidence="13">2.4.1.-</ecNumber>
    </recommendedName>
    <alternativeName>
        <fullName evidence="13">GPI mannosyltransferase I</fullName>
    </alternativeName>
</protein>
<dbReference type="EMBL" id="HF935279">
    <property type="protein sequence ID" value="CCX29536.1"/>
    <property type="molecule type" value="Genomic_DNA"/>
</dbReference>
<dbReference type="UniPathway" id="UPA00196"/>
<evidence type="ECO:0000256" key="11">
    <source>
        <dbReference type="ARBA" id="ARBA00023136"/>
    </source>
</evidence>
<evidence type="ECO:0000256" key="7">
    <source>
        <dbReference type="ARBA" id="ARBA00022679"/>
    </source>
</evidence>
<dbReference type="STRING" id="1076935.U4LQF2"/>
<keyword evidence="5 13" id="KW-0337">GPI-anchor biosynthesis</keyword>
<feature type="transmembrane region" description="Helical" evidence="13">
    <location>
        <begin position="140"/>
        <end position="166"/>
    </location>
</feature>
<dbReference type="OMA" id="LINCWIL"/>
<keyword evidence="10 13" id="KW-1133">Transmembrane helix</keyword>
<evidence type="ECO:0000256" key="10">
    <source>
        <dbReference type="ARBA" id="ARBA00022989"/>
    </source>
</evidence>
<comment type="pathway">
    <text evidence="2 13">Glycolipid biosynthesis; glycosylphosphatidylinositol-anchor biosynthesis.</text>
</comment>
<dbReference type="Proteomes" id="UP000018144">
    <property type="component" value="Unassembled WGS sequence"/>
</dbReference>
<comment type="function">
    <text evidence="12 13">Mannosyltransferase involved in glycosylphosphatidylinositol-anchor biosynthesis. Transfers the first alpha-1,4-mannose to GlcN-acyl-PI during GPI precursor assembly. Required for cell wall integrity.</text>
</comment>
<keyword evidence="16" id="KW-1185">Reference proteome</keyword>
<evidence type="ECO:0000256" key="1">
    <source>
        <dbReference type="ARBA" id="ARBA00004477"/>
    </source>
</evidence>
<evidence type="ECO:0000313" key="16">
    <source>
        <dbReference type="Proteomes" id="UP000018144"/>
    </source>
</evidence>
<keyword evidence="8 13" id="KW-0812">Transmembrane</keyword>
<comment type="subcellular location">
    <subcellularLocation>
        <location evidence="1 13">Endoplasmic reticulum membrane</location>
        <topology evidence="1 13">Multi-pass membrane protein</topology>
    </subcellularLocation>
</comment>
<dbReference type="GO" id="GO:0051751">
    <property type="term" value="F:alpha-1,4-mannosyltransferase activity"/>
    <property type="evidence" value="ECO:0007669"/>
    <property type="project" value="InterPro"/>
</dbReference>
<sequence length="400" mass="44957">MPTLTLPRLLVLSVVLRLGLFFHGLHQDATSTLKYTDIDYYVFTDAARSLSQGDSPYARETYRYTPLLAYMLLPSTWEGCFSFGKLLFAVSDIIAGWGIYRILLQTRGVTERQALLYSATCWLLNPMVATISTRGSSEGLLGVMVICMLWAAVSQKTILTGVLLGLATHFKIYPVIYAPAILLSMGGPLTLSSLLSGEFITLKRVMFGVSALGTFVALNLAMYNVYGHEFLHHTYLYHFIRSDHRHNFSPYNMLLYLVSSPSGYSEMPFTKWAFLPQMLLSAVIIPLVGARKDLAGTMFAQTFAFVAFNKVCTSQYFMWYIVLLPFLLPYSSLLRDWKKGLLALGLWIVGQAAWLQQGYELEFLGNSTFFPGLWMASLGFFMVNCWLLGIFVDDVAQSSR</sequence>
<accession>U4LQF2</accession>
<evidence type="ECO:0000313" key="15">
    <source>
        <dbReference type="EMBL" id="CCX29536.1"/>
    </source>
</evidence>
<organism evidence="15 16">
    <name type="scientific">Pyronema omphalodes (strain CBS 100304)</name>
    <name type="common">Pyronema confluens</name>
    <dbReference type="NCBI Taxonomy" id="1076935"/>
    <lineage>
        <taxon>Eukaryota</taxon>
        <taxon>Fungi</taxon>
        <taxon>Dikarya</taxon>
        <taxon>Ascomycota</taxon>
        <taxon>Pezizomycotina</taxon>
        <taxon>Pezizomycetes</taxon>
        <taxon>Pezizales</taxon>
        <taxon>Pyronemataceae</taxon>
        <taxon>Pyronema</taxon>
    </lineage>
</organism>
<evidence type="ECO:0000256" key="12">
    <source>
        <dbReference type="ARBA" id="ARBA00025399"/>
    </source>
</evidence>
<feature type="transmembrane region" description="Helical" evidence="13">
    <location>
        <begin position="269"/>
        <end position="287"/>
    </location>
</feature>